<reference evidence="4" key="1">
    <citation type="submission" date="2014-04" db="EMBL/GenBank/DDBJ databases">
        <title>Evolutionary Origins and Diversification of the Mycorrhizal Mutualists.</title>
        <authorList>
            <consortium name="DOE Joint Genome Institute"/>
            <consortium name="Mycorrhizal Genomics Consortium"/>
            <person name="Kohler A."/>
            <person name="Kuo A."/>
            <person name="Nagy L.G."/>
            <person name="Floudas D."/>
            <person name="Copeland A."/>
            <person name="Barry K.W."/>
            <person name="Cichocki N."/>
            <person name="Veneault-Fourrey C."/>
            <person name="LaButti K."/>
            <person name="Lindquist E.A."/>
            <person name="Lipzen A."/>
            <person name="Lundell T."/>
            <person name="Morin E."/>
            <person name="Murat C."/>
            <person name="Riley R."/>
            <person name="Ohm R."/>
            <person name="Sun H."/>
            <person name="Tunlid A."/>
            <person name="Henrissat B."/>
            <person name="Grigoriev I.V."/>
            <person name="Hibbett D.S."/>
            <person name="Martin F."/>
        </authorList>
    </citation>
    <scope>NUCLEOTIDE SEQUENCE [LARGE SCALE GENOMIC DNA]</scope>
    <source>
        <strain evidence="4">FD-334 SS-4</strain>
    </source>
</reference>
<evidence type="ECO:0000256" key="1">
    <source>
        <dbReference type="SAM" id="MobiDB-lite"/>
    </source>
</evidence>
<name>A0A0D2N2E4_HYPSF</name>
<evidence type="ECO:0000256" key="2">
    <source>
        <dbReference type="SAM" id="Phobius"/>
    </source>
</evidence>
<accession>A0A0D2N2E4</accession>
<dbReference type="AlphaFoldDB" id="A0A0D2N2E4"/>
<feature type="compositionally biased region" description="Basic and acidic residues" evidence="1">
    <location>
        <begin position="218"/>
        <end position="227"/>
    </location>
</feature>
<dbReference type="EMBL" id="KN817743">
    <property type="protein sequence ID" value="KJA13419.1"/>
    <property type="molecule type" value="Genomic_DNA"/>
</dbReference>
<feature type="region of interest" description="Disordered" evidence="1">
    <location>
        <begin position="205"/>
        <end position="227"/>
    </location>
</feature>
<keyword evidence="2" id="KW-1133">Transmembrane helix</keyword>
<evidence type="ECO:0000313" key="3">
    <source>
        <dbReference type="EMBL" id="KJA13419.1"/>
    </source>
</evidence>
<protein>
    <submittedName>
        <fullName evidence="3">Uncharacterized protein</fullName>
    </submittedName>
</protein>
<keyword evidence="2" id="KW-0472">Membrane</keyword>
<evidence type="ECO:0000313" key="4">
    <source>
        <dbReference type="Proteomes" id="UP000054270"/>
    </source>
</evidence>
<feature type="transmembrane region" description="Helical" evidence="2">
    <location>
        <begin position="311"/>
        <end position="329"/>
    </location>
</feature>
<keyword evidence="2" id="KW-0812">Transmembrane</keyword>
<dbReference type="Proteomes" id="UP000054270">
    <property type="component" value="Unassembled WGS sequence"/>
</dbReference>
<proteinExistence type="predicted"/>
<keyword evidence="4" id="KW-1185">Reference proteome</keyword>
<gene>
    <name evidence="3" type="ORF">HYPSUDRAFT_209560</name>
</gene>
<organism evidence="3 4">
    <name type="scientific">Hypholoma sublateritium (strain FD-334 SS-4)</name>
    <dbReference type="NCBI Taxonomy" id="945553"/>
    <lineage>
        <taxon>Eukaryota</taxon>
        <taxon>Fungi</taxon>
        <taxon>Dikarya</taxon>
        <taxon>Basidiomycota</taxon>
        <taxon>Agaricomycotina</taxon>
        <taxon>Agaricomycetes</taxon>
        <taxon>Agaricomycetidae</taxon>
        <taxon>Agaricales</taxon>
        <taxon>Agaricineae</taxon>
        <taxon>Strophariaceae</taxon>
        <taxon>Hypholoma</taxon>
    </lineage>
</organism>
<sequence length="345" mass="36744">MKTRTPIPATPMDTMWGVEYEPAVPPPNRNAVTSCGSLCVANLLLAGGFPCGCGTFPYAHAHANTSSLSNRARQHGTPAGVVLRSTLISLIFTTGASDNSAELPSGSLCIDKRKHKAADKSDRKVRCLSPPIYGVCSKLPLIATPSPCWHPCPRRFEITTRLLLAINMTIEAHAPPSPVQDAPWLLSACIPCSCGSRPRGGLVGDALGTKTKAKGGKRGTERESGMKSKEILRDADRALLRNLAFCAAVLHSFARVAAEPYDPAGPIAPRMTSTSWLSDAAARRSSECMDEQRRAEAQRSAPGPAEEADTVVLLILVATGLAILVVCGFRKISVEIYPCAIIDVY</sequence>